<dbReference type="Gene3D" id="2.60.40.1180">
    <property type="entry name" value="Golgi alpha-mannosidase II"/>
    <property type="match status" value="1"/>
</dbReference>
<dbReference type="PANTHER" id="PTHR31084:SF0">
    <property type="entry name" value="ALPHA-L-FUCOSIDASE 2"/>
    <property type="match status" value="1"/>
</dbReference>
<reference evidence="2 3" key="1">
    <citation type="submission" date="2019-03" db="EMBL/GenBank/DDBJ databases">
        <title>Novel species of Flavobacterium.</title>
        <authorList>
            <person name="Liu Q."/>
            <person name="Xin Y.-H."/>
        </authorList>
    </citation>
    <scope>NUCLEOTIDE SEQUENCE [LARGE SCALE GENOMIC DNA]</scope>
    <source>
        <strain evidence="2 3">LB2P22</strain>
    </source>
</reference>
<evidence type="ECO:0000313" key="3">
    <source>
        <dbReference type="Proteomes" id="UP000294685"/>
    </source>
</evidence>
<dbReference type="SUPFAM" id="SSF48208">
    <property type="entry name" value="Six-hairpin glycosidases"/>
    <property type="match status" value="1"/>
</dbReference>
<dbReference type="Proteomes" id="UP000294685">
    <property type="component" value="Unassembled WGS sequence"/>
</dbReference>
<evidence type="ECO:0000313" key="2">
    <source>
        <dbReference type="EMBL" id="TDE30382.1"/>
    </source>
</evidence>
<name>A0ABY2DT00_9FLAO</name>
<evidence type="ECO:0000259" key="1">
    <source>
        <dbReference type="Pfam" id="PF21307"/>
    </source>
</evidence>
<proteinExistence type="predicted"/>
<feature type="domain" description="Alpha fucosidase A-like C-terminal" evidence="1">
    <location>
        <begin position="69"/>
        <end position="155"/>
    </location>
</feature>
<keyword evidence="3" id="KW-1185">Reference proteome</keyword>
<dbReference type="RefSeq" id="WP_132069864.1">
    <property type="nucleotide sequence ID" value="NZ_SMLH01000002.1"/>
</dbReference>
<dbReference type="InterPro" id="IPR008928">
    <property type="entry name" value="6-hairpin_glycosidase_sf"/>
</dbReference>
<dbReference type="PANTHER" id="PTHR31084">
    <property type="entry name" value="ALPHA-L-FUCOSIDASE 2"/>
    <property type="match status" value="1"/>
</dbReference>
<gene>
    <name evidence="2" type="ORF">E0I61_05145</name>
</gene>
<organism evidence="2 3">
    <name type="scientific">Flavobacterium ranwuense</name>
    <dbReference type="NCBI Taxonomy" id="2541725"/>
    <lineage>
        <taxon>Bacteria</taxon>
        <taxon>Pseudomonadati</taxon>
        <taxon>Bacteroidota</taxon>
        <taxon>Flavobacteriia</taxon>
        <taxon>Flavobacteriales</taxon>
        <taxon>Flavobacteriaceae</taxon>
        <taxon>Flavobacterium</taxon>
    </lineage>
</organism>
<comment type="caution">
    <text evidence="2">The sequence shown here is derived from an EMBL/GenBank/DDBJ whole genome shotgun (WGS) entry which is preliminary data.</text>
</comment>
<dbReference type="Pfam" id="PF21307">
    <property type="entry name" value="Glyco_hydro_95_C"/>
    <property type="match status" value="1"/>
</dbReference>
<dbReference type="EMBL" id="SMLH01000002">
    <property type="protein sequence ID" value="TDE30382.1"/>
    <property type="molecule type" value="Genomic_DNA"/>
</dbReference>
<sequence>MGDAEAAIKNLDVFVKAFVLRNGFHVNGDQTKSGYSKFTYRPFTLEGNFLASQAVQEMLLQSWSATPGQINTGVIRLFPATPKKWADASFNDLRAEGRYKVSASQKNNKITWFSITANKVGTVRIKDNFQGQKPKWSLKNVQKNGNVYEVKLAKGQKLEAVF</sequence>
<dbReference type="InterPro" id="IPR013780">
    <property type="entry name" value="Glyco_hydro_b"/>
</dbReference>
<accession>A0ABY2DT00</accession>
<dbReference type="InterPro" id="IPR049053">
    <property type="entry name" value="AFCA-like_C"/>
</dbReference>
<protein>
    <recommendedName>
        <fullName evidence="1">Alpha fucosidase A-like C-terminal domain-containing protein</fullName>
    </recommendedName>
</protein>